<dbReference type="GO" id="GO:0032259">
    <property type="term" value="P:methylation"/>
    <property type="evidence" value="ECO:0007669"/>
    <property type="project" value="UniProtKB-KW"/>
</dbReference>
<proteinExistence type="predicted"/>
<gene>
    <name evidence="18" type="ORF">DBV15_09740</name>
</gene>
<keyword evidence="7" id="KW-0479">Metal-binding</keyword>
<keyword evidence="19" id="KW-1185">Reference proteome</keyword>
<evidence type="ECO:0000256" key="1">
    <source>
        <dbReference type="ARBA" id="ARBA00004123"/>
    </source>
</evidence>
<keyword evidence="4" id="KW-0489">Methyltransferase</keyword>
<dbReference type="SUPFAM" id="SSF48452">
    <property type="entry name" value="TPR-like"/>
    <property type="match status" value="1"/>
</dbReference>
<dbReference type="InterPro" id="IPR002893">
    <property type="entry name" value="Znf_MYND"/>
</dbReference>
<organism evidence="18 19">
    <name type="scientific">Temnothorax longispinosus</name>
    <dbReference type="NCBI Taxonomy" id="300112"/>
    <lineage>
        <taxon>Eukaryota</taxon>
        <taxon>Metazoa</taxon>
        <taxon>Ecdysozoa</taxon>
        <taxon>Arthropoda</taxon>
        <taxon>Hexapoda</taxon>
        <taxon>Insecta</taxon>
        <taxon>Pterygota</taxon>
        <taxon>Neoptera</taxon>
        <taxon>Endopterygota</taxon>
        <taxon>Hymenoptera</taxon>
        <taxon>Apocrita</taxon>
        <taxon>Aculeata</taxon>
        <taxon>Formicoidea</taxon>
        <taxon>Formicidae</taxon>
        <taxon>Myrmicinae</taxon>
        <taxon>Temnothorax</taxon>
    </lineage>
</organism>
<keyword evidence="5" id="KW-0808">Transferase</keyword>
<keyword evidence="6" id="KW-0949">S-adenosyl-L-methionine</keyword>
<evidence type="ECO:0000256" key="8">
    <source>
        <dbReference type="ARBA" id="ARBA00022771"/>
    </source>
</evidence>
<dbReference type="GO" id="GO:0008276">
    <property type="term" value="F:protein methyltransferase activity"/>
    <property type="evidence" value="ECO:0007669"/>
    <property type="project" value="UniProtKB-ARBA"/>
</dbReference>
<dbReference type="Gene3D" id="2.170.270.10">
    <property type="entry name" value="SET domain"/>
    <property type="match status" value="1"/>
</dbReference>
<dbReference type="PROSITE" id="PS50280">
    <property type="entry name" value="SET"/>
    <property type="match status" value="1"/>
</dbReference>
<dbReference type="PANTHER" id="PTHR46165">
    <property type="entry name" value="SET AND MYND DOMAIN-CONTAINING PROTEIN 4"/>
    <property type="match status" value="1"/>
</dbReference>
<keyword evidence="8 15" id="KW-0863">Zinc-finger</keyword>
<reference evidence="18 19" key="1">
    <citation type="journal article" date="2019" name="Philos. Trans. R. Soc. Lond., B, Biol. Sci.">
        <title>Ant behaviour and brain gene expression of defending hosts depend on the ecological success of the intruding social parasite.</title>
        <authorList>
            <person name="Kaur R."/>
            <person name="Stoldt M."/>
            <person name="Jongepier E."/>
            <person name="Feldmeyer B."/>
            <person name="Menzel F."/>
            <person name="Bornberg-Bauer E."/>
            <person name="Foitzik S."/>
        </authorList>
    </citation>
    <scope>NUCLEOTIDE SEQUENCE [LARGE SCALE GENOMIC DNA]</scope>
    <source>
        <tissue evidence="18">Whole body</tissue>
    </source>
</reference>
<evidence type="ECO:0000256" key="10">
    <source>
        <dbReference type="ARBA" id="ARBA00023242"/>
    </source>
</evidence>
<dbReference type="EMBL" id="QBLH01002353">
    <property type="protein sequence ID" value="TGZ48688.1"/>
    <property type="molecule type" value="Genomic_DNA"/>
</dbReference>
<evidence type="ECO:0000256" key="9">
    <source>
        <dbReference type="ARBA" id="ARBA00022833"/>
    </source>
</evidence>
<comment type="caution">
    <text evidence="18">The sequence shown here is derived from an EMBL/GenBank/DDBJ whole genome shotgun (WGS) entry which is preliminary data.</text>
</comment>
<evidence type="ECO:0000256" key="5">
    <source>
        <dbReference type="ARBA" id="ARBA00022679"/>
    </source>
</evidence>
<evidence type="ECO:0000256" key="4">
    <source>
        <dbReference type="ARBA" id="ARBA00022603"/>
    </source>
</evidence>
<accession>A0A4S2KLR5</accession>
<dbReference type="PROSITE" id="PS50865">
    <property type="entry name" value="ZF_MYND_2"/>
    <property type="match status" value="1"/>
</dbReference>
<feature type="domain" description="MYND-type" evidence="17">
    <location>
        <begin position="274"/>
        <end position="313"/>
    </location>
</feature>
<evidence type="ECO:0000256" key="2">
    <source>
        <dbReference type="ARBA" id="ARBA00004496"/>
    </source>
</evidence>
<dbReference type="SUPFAM" id="SSF144232">
    <property type="entry name" value="HIT/MYND zinc finger-like"/>
    <property type="match status" value="1"/>
</dbReference>
<dbReference type="GO" id="GO:0008270">
    <property type="term" value="F:zinc ion binding"/>
    <property type="evidence" value="ECO:0007669"/>
    <property type="project" value="UniProtKB-KW"/>
</dbReference>
<sequence length="641" mass="74057">MDKIQDTLNTRLIVAGKHHELTDRYKKLKTDQERVVFTLNVIQEYDIVPTTTGMPKNAKESEKLREQGNQVFVKGIFNNTTCIDALKLYTKSIAFAPYPSEQLALGYANRSAVLFHVGLYLECIQDIDRALALSYPDNLKAKLYLRKTECLIILRNYSVEDILKEAQYWLDKMSSNDTSREKLKAKLDNLRDKTVQTELRTMNTDAKISEPPPLPTTQSHNNEVPCASDAVAIKYNNRYGRHIVATRDIDPGEVIAVEKPYSLILMQENMQTHCSNCLRVCWANVPCNYCTYAMYCSEECRIIEWKKCHDIECAIFPPLIEYAFYNLDLFSIRLAVLALREAGGITELRTMLKEVDEHDDPRTKGFSRDGKLHSDRYISVYSLVTNTEKRSVSDLFKRSLDTCFILYFLATRTVIFGAKLPEDLSALAKNNDVTFFGGLILRHQQIIPSNMHTFGETQGLDCVERGIAAMPFFSLFNHSCDPNILRHSRPKHIVIYVMYPIRKGEQLLDNYGKHYAITPRATRQQKLLKQYYFTCDCIPCQEDWPLYHELQSCNTLVKKPEDKVKIKKALRKFNIYVDLATKGKVHDKSYIIEDLLKMVRVLHNCAPMPCHEMSNVIETLKRVYDLYGNIYEIPQVRTHRK</sequence>
<dbReference type="InterPro" id="IPR046341">
    <property type="entry name" value="SET_dom_sf"/>
</dbReference>
<name>A0A4S2KLR5_9HYME</name>
<evidence type="ECO:0000256" key="3">
    <source>
        <dbReference type="ARBA" id="ARBA00022490"/>
    </source>
</evidence>
<dbReference type="Gene3D" id="6.10.140.2220">
    <property type="match status" value="1"/>
</dbReference>
<evidence type="ECO:0000259" key="16">
    <source>
        <dbReference type="PROSITE" id="PS50280"/>
    </source>
</evidence>
<protein>
    <recommendedName>
        <fullName evidence="13">Protein-lysine N-methyltransferase SMYD4</fullName>
    </recommendedName>
    <alternativeName>
        <fullName evidence="14">SET and MYND domain-containing protein 4</fullName>
    </alternativeName>
</protein>
<evidence type="ECO:0000256" key="12">
    <source>
        <dbReference type="ARBA" id="ARBA00093423"/>
    </source>
</evidence>
<dbReference type="CDD" id="cd10536">
    <property type="entry name" value="SET_SMYD4"/>
    <property type="match status" value="1"/>
</dbReference>
<dbReference type="InterPro" id="IPR011990">
    <property type="entry name" value="TPR-like_helical_dom_sf"/>
</dbReference>
<evidence type="ECO:0000259" key="17">
    <source>
        <dbReference type="PROSITE" id="PS50865"/>
    </source>
</evidence>
<feature type="domain" description="SET" evidence="16">
    <location>
        <begin position="212"/>
        <end position="512"/>
    </location>
</feature>
<evidence type="ECO:0000256" key="14">
    <source>
        <dbReference type="ARBA" id="ARBA00093680"/>
    </source>
</evidence>
<dbReference type="GO" id="GO:0042826">
    <property type="term" value="F:histone deacetylase binding"/>
    <property type="evidence" value="ECO:0007669"/>
    <property type="project" value="TreeGrafter"/>
</dbReference>
<comment type="subcellular location">
    <subcellularLocation>
        <location evidence="2">Cytoplasm</location>
    </subcellularLocation>
    <subcellularLocation>
        <location evidence="1">Nucleus</location>
    </subcellularLocation>
</comment>
<evidence type="ECO:0000256" key="7">
    <source>
        <dbReference type="ARBA" id="ARBA00022723"/>
    </source>
</evidence>
<dbReference type="GO" id="GO:0005634">
    <property type="term" value="C:nucleus"/>
    <property type="evidence" value="ECO:0007669"/>
    <property type="project" value="UniProtKB-SubCell"/>
</dbReference>
<dbReference type="InterPro" id="IPR052097">
    <property type="entry name" value="SET-MYND_domain_protein"/>
</dbReference>
<keyword evidence="10" id="KW-0539">Nucleus</keyword>
<dbReference type="Gene3D" id="1.10.220.160">
    <property type="match status" value="1"/>
</dbReference>
<dbReference type="GO" id="GO:0008757">
    <property type="term" value="F:S-adenosylmethionine-dependent methyltransferase activity"/>
    <property type="evidence" value="ECO:0007669"/>
    <property type="project" value="UniProtKB-ARBA"/>
</dbReference>
<evidence type="ECO:0000256" key="13">
    <source>
        <dbReference type="ARBA" id="ARBA00093635"/>
    </source>
</evidence>
<evidence type="ECO:0000256" key="15">
    <source>
        <dbReference type="PROSITE-ProRule" id="PRU00134"/>
    </source>
</evidence>
<dbReference type="Pfam" id="PF00856">
    <property type="entry name" value="SET"/>
    <property type="match status" value="1"/>
</dbReference>
<dbReference type="GO" id="GO:0008170">
    <property type="term" value="F:N-methyltransferase activity"/>
    <property type="evidence" value="ECO:0007669"/>
    <property type="project" value="UniProtKB-ARBA"/>
</dbReference>
<comment type="catalytic activity">
    <reaction evidence="11">
        <text>L-lysyl-[protein] + S-adenosyl-L-methionine = N(6)-methyl-L-lysyl-[protein] + S-adenosyl-L-homocysteine + H(+)</text>
        <dbReference type="Rhea" id="RHEA:51736"/>
        <dbReference type="Rhea" id="RHEA-COMP:9752"/>
        <dbReference type="Rhea" id="RHEA-COMP:13053"/>
        <dbReference type="ChEBI" id="CHEBI:15378"/>
        <dbReference type="ChEBI" id="CHEBI:29969"/>
        <dbReference type="ChEBI" id="CHEBI:57856"/>
        <dbReference type="ChEBI" id="CHEBI:59789"/>
        <dbReference type="ChEBI" id="CHEBI:61929"/>
    </reaction>
</comment>
<dbReference type="InterPro" id="IPR001214">
    <property type="entry name" value="SET_dom"/>
</dbReference>
<dbReference type="AlphaFoldDB" id="A0A4S2KLR5"/>
<dbReference type="InterPro" id="IPR044421">
    <property type="entry name" value="SMYD4_SET"/>
</dbReference>
<dbReference type="GO" id="GO:0005737">
    <property type="term" value="C:cytoplasm"/>
    <property type="evidence" value="ECO:0007669"/>
    <property type="project" value="UniProtKB-SubCell"/>
</dbReference>
<evidence type="ECO:0000256" key="11">
    <source>
        <dbReference type="ARBA" id="ARBA00048985"/>
    </source>
</evidence>
<evidence type="ECO:0000256" key="6">
    <source>
        <dbReference type="ARBA" id="ARBA00022691"/>
    </source>
</evidence>
<evidence type="ECO:0000313" key="18">
    <source>
        <dbReference type="EMBL" id="TGZ48688.1"/>
    </source>
</evidence>
<comment type="function">
    <text evidence="12">Protein-lysine N-methyltransferase. Monomethylates PRMT5, modulating its transcriptional activity. May also act as a histone methyltransferase. Plays a critical role in cardiac development. Acts as a key epigenetic regulator of gene expression during cardiac development via its dual activities as a methyltransferase and negative regulator of HDAC1.</text>
</comment>
<evidence type="ECO:0000313" key="19">
    <source>
        <dbReference type="Proteomes" id="UP000310200"/>
    </source>
</evidence>
<keyword evidence="3" id="KW-0963">Cytoplasm</keyword>
<dbReference type="STRING" id="300112.A0A4S2KLR5"/>
<dbReference type="Proteomes" id="UP000310200">
    <property type="component" value="Unassembled WGS sequence"/>
</dbReference>
<keyword evidence="9" id="KW-0862">Zinc</keyword>
<dbReference type="Gene3D" id="1.25.40.10">
    <property type="entry name" value="Tetratricopeptide repeat domain"/>
    <property type="match status" value="1"/>
</dbReference>
<dbReference type="PANTHER" id="PTHR46165:SF2">
    <property type="entry name" value="SET AND MYND DOMAIN-CONTAINING PROTEIN 4"/>
    <property type="match status" value="1"/>
</dbReference>
<dbReference type="SUPFAM" id="SSF82199">
    <property type="entry name" value="SET domain"/>
    <property type="match status" value="1"/>
</dbReference>